<protein>
    <submittedName>
        <fullName evidence="3">Uncharacterized protein</fullName>
    </submittedName>
</protein>
<name>A0A2T6ZA80_TUBBO</name>
<feature type="chain" id="PRO_5015732033" evidence="2">
    <location>
        <begin position="21"/>
        <end position="95"/>
    </location>
</feature>
<accession>A0A2T6ZA80</accession>
<reference evidence="3 4" key="1">
    <citation type="submission" date="2017-04" db="EMBL/GenBank/DDBJ databases">
        <title>Draft genome sequence of Tuber borchii Vittad., a whitish edible truffle.</title>
        <authorList>
            <consortium name="DOE Joint Genome Institute"/>
            <person name="Murat C."/>
            <person name="Kuo A."/>
            <person name="Barry K.W."/>
            <person name="Clum A."/>
            <person name="Dockter R.B."/>
            <person name="Fauchery L."/>
            <person name="Iotti M."/>
            <person name="Kohler A."/>
            <person name="Labutti K."/>
            <person name="Lindquist E.A."/>
            <person name="Lipzen A."/>
            <person name="Ohm R.A."/>
            <person name="Wang M."/>
            <person name="Grigoriev I.V."/>
            <person name="Zambonelli A."/>
            <person name="Martin F.M."/>
        </authorList>
    </citation>
    <scope>NUCLEOTIDE SEQUENCE [LARGE SCALE GENOMIC DNA]</scope>
    <source>
        <strain evidence="3 4">Tbo3840</strain>
    </source>
</reference>
<dbReference type="Proteomes" id="UP000244722">
    <property type="component" value="Unassembled WGS sequence"/>
</dbReference>
<feature type="region of interest" description="Disordered" evidence="1">
    <location>
        <begin position="56"/>
        <end position="95"/>
    </location>
</feature>
<keyword evidence="4" id="KW-1185">Reference proteome</keyword>
<evidence type="ECO:0000256" key="1">
    <source>
        <dbReference type="SAM" id="MobiDB-lite"/>
    </source>
</evidence>
<organism evidence="3 4">
    <name type="scientific">Tuber borchii</name>
    <name type="common">White truffle</name>
    <dbReference type="NCBI Taxonomy" id="42251"/>
    <lineage>
        <taxon>Eukaryota</taxon>
        <taxon>Fungi</taxon>
        <taxon>Dikarya</taxon>
        <taxon>Ascomycota</taxon>
        <taxon>Pezizomycotina</taxon>
        <taxon>Pezizomycetes</taxon>
        <taxon>Pezizales</taxon>
        <taxon>Tuberaceae</taxon>
        <taxon>Tuber</taxon>
    </lineage>
</organism>
<evidence type="ECO:0000256" key="2">
    <source>
        <dbReference type="SAM" id="SignalP"/>
    </source>
</evidence>
<comment type="caution">
    <text evidence="3">The sequence shown here is derived from an EMBL/GenBank/DDBJ whole genome shotgun (WGS) entry which is preliminary data.</text>
</comment>
<evidence type="ECO:0000313" key="3">
    <source>
        <dbReference type="EMBL" id="PUU72334.1"/>
    </source>
</evidence>
<feature type="signal peptide" evidence="2">
    <location>
        <begin position="1"/>
        <end position="20"/>
    </location>
</feature>
<evidence type="ECO:0000313" key="4">
    <source>
        <dbReference type="Proteomes" id="UP000244722"/>
    </source>
</evidence>
<gene>
    <name evidence="3" type="ORF">B9Z19DRAFT_1097469</name>
</gene>
<keyword evidence="2" id="KW-0732">Signal</keyword>
<dbReference type="OrthoDB" id="10538253at2759"/>
<dbReference type="EMBL" id="NESQ01000569">
    <property type="protein sequence ID" value="PUU72334.1"/>
    <property type="molecule type" value="Genomic_DNA"/>
</dbReference>
<dbReference type="AlphaFoldDB" id="A0A2T6ZA80"/>
<proteinExistence type="predicted"/>
<sequence>MAPFLTLLIVAASLYSLSSGELFWNGWQGIGGSRRWIFIGDDQVMLEPAESAAVDFSGFGENGGGDGGDQWRRPSGENWEDLEQGEWDGGGMVLG</sequence>